<keyword evidence="6" id="KW-1185">Reference proteome</keyword>
<evidence type="ECO:0000256" key="3">
    <source>
        <dbReference type="SAM" id="MobiDB-lite"/>
    </source>
</evidence>
<keyword evidence="1" id="KW-0378">Hydrolase</keyword>
<dbReference type="GO" id="GO:0016788">
    <property type="term" value="F:hydrolase activity, acting on ester bonds"/>
    <property type="evidence" value="ECO:0007669"/>
    <property type="project" value="UniProtKB-ARBA"/>
</dbReference>
<gene>
    <name evidence="5" type="ORF">AMAG_01858</name>
</gene>
<dbReference type="PANTHER" id="PTHR22946:SF9">
    <property type="entry name" value="POLYKETIDE TRANSFERASE AF380"/>
    <property type="match status" value="1"/>
</dbReference>
<accession>A0A0L0S0Y8</accession>
<protein>
    <recommendedName>
        <fullName evidence="4">AB hydrolase-1 domain-containing protein</fullName>
    </recommendedName>
</protein>
<dbReference type="AlphaFoldDB" id="A0A0L0S0Y8"/>
<dbReference type="EMBL" id="GG745330">
    <property type="protein sequence ID" value="KNE56014.1"/>
    <property type="molecule type" value="Genomic_DNA"/>
</dbReference>
<dbReference type="InterPro" id="IPR050261">
    <property type="entry name" value="FrsA_esterase"/>
</dbReference>
<dbReference type="Gene3D" id="3.40.50.1820">
    <property type="entry name" value="alpha/beta hydrolase"/>
    <property type="match status" value="1"/>
</dbReference>
<evidence type="ECO:0000313" key="5">
    <source>
        <dbReference type="EMBL" id="KNE56014.1"/>
    </source>
</evidence>
<dbReference type="InterPro" id="IPR029058">
    <property type="entry name" value="AB_hydrolase_fold"/>
</dbReference>
<dbReference type="InterPro" id="IPR000073">
    <property type="entry name" value="AB_hydrolase_1"/>
</dbReference>
<organism evidence="5 6">
    <name type="scientific">Allomyces macrogynus (strain ATCC 38327)</name>
    <name type="common">Allomyces javanicus var. macrogynus</name>
    <dbReference type="NCBI Taxonomy" id="578462"/>
    <lineage>
        <taxon>Eukaryota</taxon>
        <taxon>Fungi</taxon>
        <taxon>Fungi incertae sedis</taxon>
        <taxon>Blastocladiomycota</taxon>
        <taxon>Blastocladiomycetes</taxon>
        <taxon>Blastocladiales</taxon>
        <taxon>Blastocladiaceae</taxon>
        <taxon>Allomyces</taxon>
    </lineage>
</organism>
<name>A0A0L0S0Y8_ALLM3</name>
<sequence length="284" mass="30262">MASTDRGRDLTEAHLAHDDSTLISIPVGNGTTTVRAYLHAPRTALAGALLVSGVGGGVSGPTGMYVSLATRLAREGVATLRLDYRVPGRTPECVADMAAAIQLLQDRYAVDKIATVGWSFGSAPVFTLADRMRDVQLIKAIAVVAPQMADAMGIDNVPPVPVLFVHGEDDQCLPPRCSKMLKRSYDTSLAFQAHGGRCDVVLMPDDDHCLTHTFRAAETRILDFLLDALVPARHAKHVVASLVPSDTVGIDLMRKGHDLDTVPGGSEHESINDHTRAARADGSV</sequence>
<reference evidence="5 6" key="1">
    <citation type="submission" date="2009-11" db="EMBL/GenBank/DDBJ databases">
        <title>Annotation of Allomyces macrogynus ATCC 38327.</title>
        <authorList>
            <consortium name="The Broad Institute Genome Sequencing Platform"/>
            <person name="Russ C."/>
            <person name="Cuomo C."/>
            <person name="Burger G."/>
            <person name="Gray M.W."/>
            <person name="Holland P.W.H."/>
            <person name="King N."/>
            <person name="Lang F.B.F."/>
            <person name="Roger A.J."/>
            <person name="Ruiz-Trillo I."/>
            <person name="Young S.K."/>
            <person name="Zeng Q."/>
            <person name="Gargeya S."/>
            <person name="Fitzgerald M."/>
            <person name="Haas B."/>
            <person name="Abouelleil A."/>
            <person name="Alvarado L."/>
            <person name="Arachchi H.M."/>
            <person name="Berlin A."/>
            <person name="Chapman S.B."/>
            <person name="Gearin G."/>
            <person name="Goldberg J."/>
            <person name="Griggs A."/>
            <person name="Gujja S."/>
            <person name="Hansen M."/>
            <person name="Heiman D."/>
            <person name="Howarth C."/>
            <person name="Larimer J."/>
            <person name="Lui A."/>
            <person name="MacDonald P.J.P."/>
            <person name="McCowen C."/>
            <person name="Montmayeur A."/>
            <person name="Murphy C."/>
            <person name="Neiman D."/>
            <person name="Pearson M."/>
            <person name="Priest M."/>
            <person name="Roberts A."/>
            <person name="Saif S."/>
            <person name="Shea T."/>
            <person name="Sisk P."/>
            <person name="Stolte C."/>
            <person name="Sykes S."/>
            <person name="Wortman J."/>
            <person name="Nusbaum C."/>
            <person name="Birren B."/>
        </authorList>
    </citation>
    <scope>NUCLEOTIDE SEQUENCE [LARGE SCALE GENOMIC DNA]</scope>
    <source>
        <strain evidence="5 6">ATCC 38327</strain>
    </source>
</reference>
<evidence type="ECO:0000256" key="1">
    <source>
        <dbReference type="ARBA" id="ARBA00022801"/>
    </source>
</evidence>
<reference evidence="6" key="2">
    <citation type="submission" date="2009-11" db="EMBL/GenBank/DDBJ databases">
        <title>The Genome Sequence of Allomyces macrogynus strain ATCC 38327.</title>
        <authorList>
            <consortium name="The Broad Institute Genome Sequencing Platform"/>
            <person name="Russ C."/>
            <person name="Cuomo C."/>
            <person name="Shea T."/>
            <person name="Young S.K."/>
            <person name="Zeng Q."/>
            <person name="Koehrsen M."/>
            <person name="Haas B."/>
            <person name="Borodovsky M."/>
            <person name="Guigo R."/>
            <person name="Alvarado L."/>
            <person name="Berlin A."/>
            <person name="Borenstein D."/>
            <person name="Chen Z."/>
            <person name="Engels R."/>
            <person name="Freedman E."/>
            <person name="Gellesch M."/>
            <person name="Goldberg J."/>
            <person name="Griggs A."/>
            <person name="Gujja S."/>
            <person name="Heiman D."/>
            <person name="Hepburn T."/>
            <person name="Howarth C."/>
            <person name="Jen D."/>
            <person name="Larson L."/>
            <person name="Lewis B."/>
            <person name="Mehta T."/>
            <person name="Park D."/>
            <person name="Pearson M."/>
            <person name="Roberts A."/>
            <person name="Saif S."/>
            <person name="Shenoy N."/>
            <person name="Sisk P."/>
            <person name="Stolte C."/>
            <person name="Sykes S."/>
            <person name="Walk T."/>
            <person name="White J."/>
            <person name="Yandava C."/>
            <person name="Burger G."/>
            <person name="Gray M.W."/>
            <person name="Holland P.W.H."/>
            <person name="King N."/>
            <person name="Lang F.B.F."/>
            <person name="Roger A.J."/>
            <person name="Ruiz-Trillo I."/>
            <person name="Lander E."/>
            <person name="Nusbaum C."/>
        </authorList>
    </citation>
    <scope>NUCLEOTIDE SEQUENCE [LARGE SCALE GENOMIC DNA]</scope>
    <source>
        <strain evidence="6">ATCC 38327</strain>
    </source>
</reference>
<evidence type="ECO:0000313" key="6">
    <source>
        <dbReference type="Proteomes" id="UP000054350"/>
    </source>
</evidence>
<dbReference type="PANTHER" id="PTHR22946">
    <property type="entry name" value="DIENELACTONE HYDROLASE DOMAIN-CONTAINING PROTEIN-RELATED"/>
    <property type="match status" value="1"/>
</dbReference>
<comment type="similarity">
    <text evidence="2">Belongs to the AB hydrolase superfamily. FUS2 hydrolase family.</text>
</comment>
<dbReference type="Pfam" id="PF00561">
    <property type="entry name" value="Abhydrolase_1"/>
    <property type="match status" value="1"/>
</dbReference>
<evidence type="ECO:0000259" key="4">
    <source>
        <dbReference type="Pfam" id="PF00561"/>
    </source>
</evidence>
<evidence type="ECO:0000256" key="2">
    <source>
        <dbReference type="ARBA" id="ARBA00038115"/>
    </source>
</evidence>
<dbReference type="eggNOG" id="ENOG502S6DB">
    <property type="taxonomic scope" value="Eukaryota"/>
</dbReference>
<dbReference type="SUPFAM" id="SSF53474">
    <property type="entry name" value="alpha/beta-Hydrolases"/>
    <property type="match status" value="1"/>
</dbReference>
<feature type="domain" description="AB hydrolase-1" evidence="4">
    <location>
        <begin position="65"/>
        <end position="152"/>
    </location>
</feature>
<proteinExistence type="inferred from homology"/>
<dbReference type="VEuPathDB" id="FungiDB:AMAG_01858"/>
<dbReference type="Proteomes" id="UP000054350">
    <property type="component" value="Unassembled WGS sequence"/>
</dbReference>
<feature type="region of interest" description="Disordered" evidence="3">
    <location>
        <begin position="261"/>
        <end position="284"/>
    </location>
</feature>
<dbReference type="OMA" id="YPARNKY"/>
<dbReference type="OrthoDB" id="2498029at2759"/>